<comment type="caution">
    <text evidence="1">The sequence shown here is derived from an EMBL/GenBank/DDBJ whole genome shotgun (WGS) entry which is preliminary data.</text>
</comment>
<name>A0A9W9EIE1_9EURO</name>
<dbReference type="OrthoDB" id="3061561at2759"/>
<keyword evidence="2" id="KW-1185">Reference proteome</keyword>
<dbReference type="GeneID" id="81362783"/>
<sequence length="71" mass="8232">MGRPIKLHGVEGWQLDDNNRSSWDILWACLSTILANRDESKGMWLFYKLLGWILAILAPEIMRAKAIEDLF</sequence>
<accession>A0A9W9EIE1</accession>
<dbReference type="AlphaFoldDB" id="A0A9W9EIE1"/>
<gene>
    <name evidence="1" type="ORF">N7532_011313</name>
</gene>
<protein>
    <submittedName>
        <fullName evidence="1">Uncharacterized protein</fullName>
    </submittedName>
</protein>
<reference evidence="1" key="2">
    <citation type="journal article" date="2023" name="IMA Fungus">
        <title>Comparative genomic study of the Penicillium genus elucidates a diverse pangenome and 15 lateral gene transfer events.</title>
        <authorList>
            <person name="Petersen C."/>
            <person name="Sorensen T."/>
            <person name="Nielsen M.R."/>
            <person name="Sondergaard T.E."/>
            <person name="Sorensen J.L."/>
            <person name="Fitzpatrick D.A."/>
            <person name="Frisvad J.C."/>
            <person name="Nielsen K.L."/>
        </authorList>
    </citation>
    <scope>NUCLEOTIDE SEQUENCE</scope>
    <source>
        <strain evidence="1">IBT 30761</strain>
    </source>
</reference>
<organism evidence="1 2">
    <name type="scientific">Penicillium argentinense</name>
    <dbReference type="NCBI Taxonomy" id="1131581"/>
    <lineage>
        <taxon>Eukaryota</taxon>
        <taxon>Fungi</taxon>
        <taxon>Dikarya</taxon>
        <taxon>Ascomycota</taxon>
        <taxon>Pezizomycotina</taxon>
        <taxon>Eurotiomycetes</taxon>
        <taxon>Eurotiomycetidae</taxon>
        <taxon>Eurotiales</taxon>
        <taxon>Aspergillaceae</taxon>
        <taxon>Penicillium</taxon>
    </lineage>
</organism>
<proteinExistence type="predicted"/>
<evidence type="ECO:0000313" key="1">
    <source>
        <dbReference type="EMBL" id="KAJ5082270.1"/>
    </source>
</evidence>
<reference evidence="1" key="1">
    <citation type="submission" date="2022-11" db="EMBL/GenBank/DDBJ databases">
        <authorList>
            <person name="Petersen C."/>
        </authorList>
    </citation>
    <scope>NUCLEOTIDE SEQUENCE</scope>
    <source>
        <strain evidence="1">IBT 30761</strain>
    </source>
</reference>
<dbReference type="Proteomes" id="UP001149074">
    <property type="component" value="Unassembled WGS sequence"/>
</dbReference>
<dbReference type="RefSeq" id="XP_056468792.1">
    <property type="nucleotide sequence ID" value="XM_056623804.1"/>
</dbReference>
<evidence type="ECO:0000313" key="2">
    <source>
        <dbReference type="Proteomes" id="UP001149074"/>
    </source>
</evidence>
<dbReference type="EMBL" id="JAPQKI010000011">
    <property type="protein sequence ID" value="KAJ5082270.1"/>
    <property type="molecule type" value="Genomic_DNA"/>
</dbReference>